<name>A0A4R6MBJ9_9GAMM</name>
<organism evidence="1 2">
    <name type="scientific">Marinomonas balearica</name>
    <dbReference type="NCBI Taxonomy" id="491947"/>
    <lineage>
        <taxon>Bacteria</taxon>
        <taxon>Pseudomonadati</taxon>
        <taxon>Pseudomonadota</taxon>
        <taxon>Gammaproteobacteria</taxon>
        <taxon>Oceanospirillales</taxon>
        <taxon>Oceanospirillaceae</taxon>
        <taxon>Marinomonas</taxon>
    </lineage>
</organism>
<proteinExistence type="predicted"/>
<dbReference type="OrthoDB" id="2936081at2"/>
<gene>
    <name evidence="1" type="ORF">DFP79_1088</name>
</gene>
<dbReference type="AlphaFoldDB" id="A0A4R6MBJ9"/>
<protein>
    <submittedName>
        <fullName evidence="1">Uncharacterized protein DUF2750</fullName>
    </submittedName>
</protein>
<comment type="caution">
    <text evidence="1">The sequence shown here is derived from an EMBL/GenBank/DDBJ whole genome shotgun (WGS) entry which is preliminary data.</text>
</comment>
<evidence type="ECO:0000313" key="2">
    <source>
        <dbReference type="Proteomes" id="UP000294656"/>
    </source>
</evidence>
<evidence type="ECO:0000313" key="1">
    <source>
        <dbReference type="EMBL" id="TDO98676.1"/>
    </source>
</evidence>
<dbReference type="EMBL" id="SNXC01000010">
    <property type="protein sequence ID" value="TDO98676.1"/>
    <property type="molecule type" value="Genomic_DNA"/>
</dbReference>
<keyword evidence="2" id="KW-1185">Reference proteome</keyword>
<dbReference type="Pfam" id="PF11042">
    <property type="entry name" value="DUF2750"/>
    <property type="match status" value="1"/>
</dbReference>
<dbReference type="Proteomes" id="UP000294656">
    <property type="component" value="Unassembled WGS sequence"/>
</dbReference>
<accession>A0A4R6MBJ9</accession>
<dbReference type="InterPro" id="IPR021284">
    <property type="entry name" value="DUF2750"/>
</dbReference>
<reference evidence="1 2" key="1">
    <citation type="submission" date="2019-03" db="EMBL/GenBank/DDBJ databases">
        <title>Genomic Encyclopedia of Type Strains, Phase III (KMG-III): the genomes of soil and plant-associated and newly described type strains.</title>
        <authorList>
            <person name="Whitman W."/>
        </authorList>
    </citation>
    <scope>NUCLEOTIDE SEQUENCE [LARGE SCALE GENOMIC DNA]</scope>
    <source>
        <strain evidence="1 2">CECT 7378</strain>
    </source>
</reference>
<sequence length="124" mass="14051">MTKDLSTDQRVALLVAPDEERLTYFVTAVKDSKEVWSLSNEEGYVMVETDDGDCVMVWPDAEFAAQWAVDEWDDCEPIAVSLEEFRTTWLPSLEQDNITLAVFPNIEDEGKLTSASELKVLLED</sequence>
<dbReference type="RefSeq" id="WP_133502909.1">
    <property type="nucleotide sequence ID" value="NZ_SNXC01000010.1"/>
</dbReference>